<evidence type="ECO:0000256" key="6">
    <source>
        <dbReference type="ARBA" id="ARBA00023136"/>
    </source>
</evidence>
<dbReference type="GO" id="GO:0016780">
    <property type="term" value="F:phosphotransferase activity, for other substituted phosphate groups"/>
    <property type="evidence" value="ECO:0007669"/>
    <property type="project" value="TreeGrafter"/>
</dbReference>
<proteinExistence type="inferred from homology"/>
<dbReference type="AlphaFoldDB" id="A0A511JKA3"/>
<comment type="subcellular location">
    <subcellularLocation>
        <location evidence="1">Membrane</location>
        <topology evidence="1">Multi-pass membrane protein</topology>
    </subcellularLocation>
</comment>
<dbReference type="GO" id="GO:0016020">
    <property type="term" value="C:membrane"/>
    <property type="evidence" value="ECO:0007669"/>
    <property type="project" value="UniProtKB-SubCell"/>
</dbReference>
<feature type="transmembrane region" description="Helical" evidence="8">
    <location>
        <begin position="152"/>
        <end position="171"/>
    </location>
</feature>
<dbReference type="Gene3D" id="3.40.50.720">
    <property type="entry name" value="NAD(P)-binding Rossmann-like Domain"/>
    <property type="match status" value="1"/>
</dbReference>
<accession>A0A511JKA3</accession>
<dbReference type="PANTHER" id="PTHR30576:SF10">
    <property type="entry name" value="SLL5057 PROTEIN"/>
    <property type="match status" value="1"/>
</dbReference>
<evidence type="ECO:0000256" key="4">
    <source>
        <dbReference type="ARBA" id="ARBA00022692"/>
    </source>
</evidence>
<dbReference type="EMBL" id="BJWH01000008">
    <property type="protein sequence ID" value="GEL98437.1"/>
    <property type="molecule type" value="Genomic_DNA"/>
</dbReference>
<keyword evidence="6 8" id="KW-0472">Membrane</keyword>
<keyword evidence="4 8" id="KW-0812">Transmembrane</keyword>
<dbReference type="InterPro" id="IPR003362">
    <property type="entry name" value="Bact_transf"/>
</dbReference>
<dbReference type="PANTHER" id="PTHR30576">
    <property type="entry name" value="COLANIC BIOSYNTHESIS UDP-GLUCOSE LIPID CARRIER TRANSFERASE"/>
    <property type="match status" value="1"/>
</dbReference>
<evidence type="ECO:0000313" key="11">
    <source>
        <dbReference type="Proteomes" id="UP000321049"/>
    </source>
</evidence>
<evidence type="ECO:0000256" key="1">
    <source>
        <dbReference type="ARBA" id="ARBA00004141"/>
    </source>
</evidence>
<evidence type="ECO:0000256" key="7">
    <source>
        <dbReference type="SAM" id="MobiDB-lite"/>
    </source>
</evidence>
<feature type="transmembrane region" description="Helical" evidence="8">
    <location>
        <begin position="64"/>
        <end position="82"/>
    </location>
</feature>
<feature type="transmembrane region" description="Helical" evidence="8">
    <location>
        <begin position="126"/>
        <end position="146"/>
    </location>
</feature>
<dbReference type="OrthoDB" id="9808602at2"/>
<evidence type="ECO:0000259" key="9">
    <source>
        <dbReference type="Pfam" id="PF02397"/>
    </source>
</evidence>
<feature type="transmembrane region" description="Helical" evidence="8">
    <location>
        <begin position="88"/>
        <end position="106"/>
    </location>
</feature>
<evidence type="ECO:0000256" key="5">
    <source>
        <dbReference type="ARBA" id="ARBA00022989"/>
    </source>
</evidence>
<sequence length="512" mass="55349">MTLTVGHGAENTDSGVERRRPALHPRRSWASPEPFVRRSTPHNSGTTSLLAVPWRNAAAGYQHLTIAIDVIAAFAAVTLAAALGTGSFGAAVLLGAVAVLVFTAMVTIMRGYERHNLGDGPDEFQAVLRASVVVAAALMALAYLTPVEVPRSAVLVGVPLLAGTAFLGRYAHRRVLHHSRNQGQAMMRTIVVGDTASVSGVAHDLGVASHHGYLVIGACLSDVVPENLLEVPVPTLGSLADVPQVVVDYAVSVVVVAGNALSGDALRRLSWALRRAGAELVVAPGLVEVVQERVSMHPTAGLSLMRLEIEAPRRRLLAKAAMDRSLGLLALLVASPVILAGALAVRLTSPGKAFYTQTRVGVDGREFTIWKLRSMYVDADRRRAELLEHSDRDGLMFKMTEDPRVTPVGRVLRRFSIDELPQLFNVVLGDMSLVGPRPPLREEVRGYHDAVHQRLRVKPGITGLWQVSGRADLSWEESVRLDLRYVDNWSVTMDLMIMWKTFRAVVTGAGAY</sequence>
<dbReference type="Pfam" id="PF02397">
    <property type="entry name" value="Bac_transf"/>
    <property type="match status" value="1"/>
</dbReference>
<dbReference type="RefSeq" id="WP_146845950.1">
    <property type="nucleotide sequence ID" value="NZ_BJWH01000008.1"/>
</dbReference>
<evidence type="ECO:0000313" key="10">
    <source>
        <dbReference type="EMBL" id="GEL98437.1"/>
    </source>
</evidence>
<organism evidence="10 11">
    <name type="scientific">Cellulomonas terrae</name>
    <dbReference type="NCBI Taxonomy" id="311234"/>
    <lineage>
        <taxon>Bacteria</taxon>
        <taxon>Bacillati</taxon>
        <taxon>Actinomycetota</taxon>
        <taxon>Actinomycetes</taxon>
        <taxon>Micrococcales</taxon>
        <taxon>Cellulomonadaceae</taxon>
        <taxon>Cellulomonas</taxon>
    </lineage>
</organism>
<comment type="similarity">
    <text evidence="2">Belongs to the bacterial sugar transferase family.</text>
</comment>
<keyword evidence="3 10" id="KW-0808">Transferase</keyword>
<name>A0A511JKA3_9CELL</name>
<feature type="domain" description="Bacterial sugar transferase" evidence="9">
    <location>
        <begin position="319"/>
        <end position="506"/>
    </location>
</feature>
<gene>
    <name evidence="10" type="ORF">CTE05_19840</name>
</gene>
<feature type="transmembrane region" description="Helical" evidence="8">
    <location>
        <begin position="325"/>
        <end position="345"/>
    </location>
</feature>
<reference evidence="10 11" key="1">
    <citation type="submission" date="2019-07" db="EMBL/GenBank/DDBJ databases">
        <title>Whole genome shotgun sequence of Cellulomonas terrae NBRC 100819.</title>
        <authorList>
            <person name="Hosoyama A."/>
            <person name="Uohara A."/>
            <person name="Ohji S."/>
            <person name="Ichikawa N."/>
        </authorList>
    </citation>
    <scope>NUCLEOTIDE SEQUENCE [LARGE SCALE GENOMIC DNA]</scope>
    <source>
        <strain evidence="10 11">NBRC 100819</strain>
    </source>
</reference>
<dbReference type="NCBIfam" id="TIGR03025">
    <property type="entry name" value="EPS_sugtrans"/>
    <property type="match status" value="1"/>
</dbReference>
<dbReference type="InterPro" id="IPR017475">
    <property type="entry name" value="EPS_sugar_tfrase"/>
</dbReference>
<evidence type="ECO:0000256" key="3">
    <source>
        <dbReference type="ARBA" id="ARBA00022679"/>
    </source>
</evidence>
<comment type="caution">
    <text evidence="10">The sequence shown here is derived from an EMBL/GenBank/DDBJ whole genome shotgun (WGS) entry which is preliminary data.</text>
</comment>
<keyword evidence="11" id="KW-1185">Reference proteome</keyword>
<evidence type="ECO:0000256" key="2">
    <source>
        <dbReference type="ARBA" id="ARBA00006464"/>
    </source>
</evidence>
<protein>
    <submittedName>
        <fullName evidence="10">Exopolysaccharide biosynthesis polyprenyl glycosylphosphotransferase</fullName>
    </submittedName>
</protein>
<evidence type="ECO:0000256" key="8">
    <source>
        <dbReference type="SAM" id="Phobius"/>
    </source>
</evidence>
<keyword evidence="5 8" id="KW-1133">Transmembrane helix</keyword>
<feature type="region of interest" description="Disordered" evidence="7">
    <location>
        <begin position="1"/>
        <end position="44"/>
    </location>
</feature>
<dbReference type="Proteomes" id="UP000321049">
    <property type="component" value="Unassembled WGS sequence"/>
</dbReference>